<sequence>MKRISILLAICLLLGIPAQAAAPAVFQHQSSRHGFFVTAPGVRQGEVIAEETDTGVSFYHAPSREKYGGEIGSVVVVSPRSDFFSGHYDDMAYQIIAMGKNQVFLWKVPGGGTPTDGDFLDAFRRVSSAFSMESLRKGLVPTQPDGWPKLQTTRHLAYLPVKGGLVRPNAPLTRGELAQMLYALLDAGNEADGYRVPFSDTAGKDCAQAVAYLASYGILTGYTDGTFHPDAPISRAAFTVLLHRCQFAAPVGQYGEEFVFADVPAGYWAETYIYSTKILGWLQGDADGLFHPEREITRAEAVTAINRMLGRDESVTELLSVENPFSDLAESHWAYGNVLEAAGVLKGDAAVPKMDSVPKNTSAYHFSSESDGWAASEGQLFHTTNGGKNWDRVGRPLACTVSGLFFFSEQEGILLGSSEENACVLMRTNDGGKSWDDLLANPATLARYLPVEQFPTEKSLLESIVSAELRPASKAAVYLTIRYHPYESIHVYDFEAVRQTVMTADA</sequence>
<feature type="domain" description="SLH" evidence="3">
    <location>
        <begin position="256"/>
        <end position="319"/>
    </location>
</feature>
<dbReference type="AlphaFoldDB" id="A0A923S994"/>
<dbReference type="SUPFAM" id="SSF110296">
    <property type="entry name" value="Oligoxyloglucan reducing end-specific cellobiohydrolase"/>
    <property type="match status" value="1"/>
</dbReference>
<protein>
    <submittedName>
        <fullName evidence="4">S-layer homology domain-containing protein</fullName>
    </submittedName>
</protein>
<name>A0A923S994_9FIRM</name>
<evidence type="ECO:0000256" key="2">
    <source>
        <dbReference type="SAM" id="SignalP"/>
    </source>
</evidence>
<comment type="caution">
    <text evidence="4">The sequence shown here is derived from an EMBL/GenBank/DDBJ whole genome shotgun (WGS) entry which is preliminary data.</text>
</comment>
<dbReference type="PROSITE" id="PS51272">
    <property type="entry name" value="SLH"/>
    <property type="match status" value="2"/>
</dbReference>
<reference evidence="4" key="1">
    <citation type="submission" date="2020-08" db="EMBL/GenBank/DDBJ databases">
        <title>Genome public.</title>
        <authorList>
            <person name="Liu C."/>
            <person name="Sun Q."/>
        </authorList>
    </citation>
    <scope>NUCLEOTIDE SEQUENCE</scope>
    <source>
        <strain evidence="4">BX15</strain>
    </source>
</reference>
<feature type="domain" description="SLH" evidence="3">
    <location>
        <begin position="193"/>
        <end position="254"/>
    </location>
</feature>
<evidence type="ECO:0000313" key="5">
    <source>
        <dbReference type="Proteomes" id="UP000620327"/>
    </source>
</evidence>
<evidence type="ECO:0000313" key="4">
    <source>
        <dbReference type="EMBL" id="MBC5772088.1"/>
    </source>
</evidence>
<dbReference type="InterPro" id="IPR001119">
    <property type="entry name" value="SLH_dom"/>
</dbReference>
<dbReference type="PANTHER" id="PTHR43308:SF5">
    <property type="entry name" value="S-LAYER PROTEIN _ PEPTIDOGLYCAN ENDO-BETA-N-ACETYLGLUCOSAMINIDASE"/>
    <property type="match status" value="1"/>
</dbReference>
<feature type="chain" id="PRO_5036713303" evidence="2">
    <location>
        <begin position="21"/>
        <end position="506"/>
    </location>
</feature>
<keyword evidence="5" id="KW-1185">Reference proteome</keyword>
<proteinExistence type="predicted"/>
<dbReference type="PANTHER" id="PTHR43308">
    <property type="entry name" value="OUTER MEMBRANE PROTEIN ALPHA-RELATED"/>
    <property type="match status" value="1"/>
</dbReference>
<evidence type="ECO:0000256" key="1">
    <source>
        <dbReference type="ARBA" id="ARBA00022737"/>
    </source>
</evidence>
<dbReference type="Proteomes" id="UP000620327">
    <property type="component" value="Unassembled WGS sequence"/>
</dbReference>
<dbReference type="InterPro" id="IPR015943">
    <property type="entry name" value="WD40/YVTN_repeat-like_dom_sf"/>
</dbReference>
<keyword evidence="1" id="KW-0677">Repeat</keyword>
<keyword evidence="2" id="KW-0732">Signal</keyword>
<feature type="signal peptide" evidence="2">
    <location>
        <begin position="1"/>
        <end position="20"/>
    </location>
</feature>
<evidence type="ECO:0000259" key="3">
    <source>
        <dbReference type="PROSITE" id="PS51272"/>
    </source>
</evidence>
<dbReference type="EMBL" id="JACOQI010000031">
    <property type="protein sequence ID" value="MBC5772088.1"/>
    <property type="molecule type" value="Genomic_DNA"/>
</dbReference>
<organism evidence="4 5">
    <name type="scientific">Dysosmobacter segnis</name>
    <dbReference type="NCBI Taxonomy" id="2763042"/>
    <lineage>
        <taxon>Bacteria</taxon>
        <taxon>Bacillati</taxon>
        <taxon>Bacillota</taxon>
        <taxon>Clostridia</taxon>
        <taxon>Eubacteriales</taxon>
        <taxon>Oscillospiraceae</taxon>
        <taxon>Dysosmobacter</taxon>
    </lineage>
</organism>
<dbReference type="Pfam" id="PF00395">
    <property type="entry name" value="SLH"/>
    <property type="match status" value="2"/>
</dbReference>
<gene>
    <name evidence="4" type="ORF">H8Z83_17510</name>
</gene>
<dbReference type="Gene3D" id="2.130.10.10">
    <property type="entry name" value="YVTN repeat-like/Quinoprotein amine dehydrogenase"/>
    <property type="match status" value="1"/>
</dbReference>
<dbReference type="InterPro" id="IPR051465">
    <property type="entry name" value="Cell_Envelope_Struct_Comp"/>
</dbReference>
<accession>A0A923S994</accession>
<dbReference type="RefSeq" id="WP_187016235.1">
    <property type="nucleotide sequence ID" value="NZ_JACOQI010000031.1"/>
</dbReference>